<organism evidence="2 3">
    <name type="scientific">Corchorus olitorius</name>
    <dbReference type="NCBI Taxonomy" id="93759"/>
    <lineage>
        <taxon>Eukaryota</taxon>
        <taxon>Viridiplantae</taxon>
        <taxon>Streptophyta</taxon>
        <taxon>Embryophyta</taxon>
        <taxon>Tracheophyta</taxon>
        <taxon>Spermatophyta</taxon>
        <taxon>Magnoliopsida</taxon>
        <taxon>eudicotyledons</taxon>
        <taxon>Gunneridae</taxon>
        <taxon>Pentapetalae</taxon>
        <taxon>rosids</taxon>
        <taxon>malvids</taxon>
        <taxon>Malvales</taxon>
        <taxon>Malvaceae</taxon>
        <taxon>Grewioideae</taxon>
        <taxon>Apeibeae</taxon>
        <taxon>Corchorus</taxon>
    </lineage>
</organism>
<comment type="caution">
    <text evidence="2">The sequence shown here is derived from an EMBL/GenBank/DDBJ whole genome shotgun (WGS) entry which is preliminary data.</text>
</comment>
<evidence type="ECO:0000313" key="3">
    <source>
        <dbReference type="Proteomes" id="UP000187203"/>
    </source>
</evidence>
<dbReference type="PANTHER" id="PTHR31286">
    <property type="entry name" value="GLYCINE-RICH CELL WALL STRUCTURAL PROTEIN 1.8-LIKE"/>
    <property type="match status" value="1"/>
</dbReference>
<dbReference type="InterPro" id="IPR040256">
    <property type="entry name" value="At4g02000-like"/>
</dbReference>
<dbReference type="EMBL" id="AWUE01022961">
    <property type="protein sequence ID" value="OMO55430.1"/>
    <property type="molecule type" value="Genomic_DNA"/>
</dbReference>
<evidence type="ECO:0000259" key="1">
    <source>
        <dbReference type="Pfam" id="PF14111"/>
    </source>
</evidence>
<keyword evidence="3" id="KW-1185">Reference proteome</keyword>
<proteinExistence type="predicted"/>
<reference evidence="3" key="1">
    <citation type="submission" date="2013-09" db="EMBL/GenBank/DDBJ databases">
        <title>Corchorus olitorius genome sequencing.</title>
        <authorList>
            <person name="Alam M."/>
            <person name="Haque M.S."/>
            <person name="Islam M.S."/>
            <person name="Emdad E.M."/>
            <person name="Islam M.M."/>
            <person name="Ahmed B."/>
            <person name="Halim A."/>
            <person name="Hossen Q.M.M."/>
            <person name="Hossain M.Z."/>
            <person name="Ahmed R."/>
            <person name="Khan M.M."/>
            <person name="Islam R."/>
            <person name="Rashid M.M."/>
            <person name="Khan S.A."/>
            <person name="Rahman M.S."/>
            <person name="Alam M."/>
            <person name="Yahiya A.S."/>
            <person name="Khan M.S."/>
            <person name="Azam M.S."/>
            <person name="Haque T."/>
            <person name="Lashkar M.Z.H."/>
            <person name="Akhand A.I."/>
            <person name="Morshed G."/>
            <person name="Roy S."/>
            <person name="Uddin K.S."/>
            <person name="Rabeya T."/>
            <person name="Hossain A.S."/>
            <person name="Chowdhury A."/>
            <person name="Snigdha A.R."/>
            <person name="Mortoza M.S."/>
            <person name="Matin S.A."/>
            <person name="Hoque S.M.E."/>
            <person name="Islam M.K."/>
            <person name="Roy D.K."/>
            <person name="Haider R."/>
            <person name="Moosa M.M."/>
            <person name="Elias S.M."/>
            <person name="Hasan A.M."/>
            <person name="Jahan S."/>
            <person name="Shafiuddin M."/>
            <person name="Mahmood N."/>
            <person name="Shommy N.S."/>
        </authorList>
    </citation>
    <scope>NUCLEOTIDE SEQUENCE [LARGE SCALE GENOMIC DNA]</scope>
    <source>
        <strain evidence="3">cv. O-4</strain>
    </source>
</reference>
<dbReference type="InterPro" id="IPR025558">
    <property type="entry name" value="DUF4283"/>
</dbReference>
<accession>A0A1R3GBP0</accession>
<name>A0A1R3GBP0_9ROSI</name>
<dbReference type="AlphaFoldDB" id="A0A1R3GBP0"/>
<dbReference type="STRING" id="93759.A0A1R3GBP0"/>
<evidence type="ECO:0000313" key="2">
    <source>
        <dbReference type="EMBL" id="OMO55430.1"/>
    </source>
</evidence>
<dbReference type="OrthoDB" id="995141at2759"/>
<dbReference type="Proteomes" id="UP000187203">
    <property type="component" value="Unassembled WGS sequence"/>
</dbReference>
<gene>
    <name evidence="2" type="ORF">COLO4_35995</name>
</gene>
<protein>
    <recommendedName>
        <fullName evidence="1">DUF4283 domain-containing protein</fullName>
    </recommendedName>
</protein>
<feature type="domain" description="DUF4283" evidence="1">
    <location>
        <begin position="93"/>
        <end position="168"/>
    </location>
</feature>
<dbReference type="Pfam" id="PF14111">
    <property type="entry name" value="DUF4283"/>
    <property type="match status" value="1"/>
</dbReference>
<dbReference type="PANTHER" id="PTHR31286:SF99">
    <property type="entry name" value="DUF4283 DOMAIN-CONTAINING PROTEIN"/>
    <property type="match status" value="1"/>
</dbReference>
<sequence length="449" mass="50803">MNSIQDDPSISLIINKDWLGYGGESTNTDLQSSSPSKHSYKDSLYSFNAPIDDNREHLANALNVVDNSLVKSIDGSSAINISLSSDEKSQLHAKWQLSLIVKVFGKKVGFKFLVFKLEQIWKIKNPPAVIYLGEDFFLLKFHNEDDYNYVLKEGPWFIAGHFLTVRMWLWLFGLGFINPPTTDKQEEEGFGPWMVVSRKKGKMKMGVKNIDRKFQKAGPPLQSQQLNQVDSDKADIAFILKKDKQPIDLPGRFHNTNSTKHSVPFKEKADISLGKKVHWVPKVIEVGESFERARFLGNLTTKLAIFNPQTSSLSGDSNLDNSFFMQPHREVLQDLSLEVEMDFSFSIPNSFHTQNSFDFSSEQPLCQDEERVGRPEIETPSMQRPSVANSTLTKKRDIAASWSHSTVSPTPSAKTSAAYLGISRMMDKFRVYARSSKLHEDNPSPNQES</sequence>